<dbReference type="Pfam" id="PF05037">
    <property type="entry name" value="DUF669"/>
    <property type="match status" value="1"/>
</dbReference>
<reference evidence="1" key="1">
    <citation type="journal article" date="2015" name="Nature">
        <title>Complex archaea that bridge the gap between prokaryotes and eukaryotes.</title>
        <authorList>
            <person name="Spang A."/>
            <person name="Saw J.H."/>
            <person name="Jorgensen S.L."/>
            <person name="Zaremba-Niedzwiedzka K."/>
            <person name="Martijn J."/>
            <person name="Lind A.E."/>
            <person name="van Eijk R."/>
            <person name="Schleper C."/>
            <person name="Guy L."/>
            <person name="Ettema T.J."/>
        </authorList>
    </citation>
    <scope>NUCLEOTIDE SEQUENCE</scope>
</reference>
<dbReference type="InterPro" id="IPR007731">
    <property type="entry name" value="DUF669"/>
</dbReference>
<protein>
    <recommendedName>
        <fullName evidence="2">DUF669 domain-containing protein</fullName>
    </recommendedName>
</protein>
<sequence length="149" mass="16629">MAPVVNLTDVEIREFEPLPNGEYRVAVDQAEVRQAASSGHDNVLFVLKVTDVNRVREQVDDIPALVGRTVPHGCSLQPQALWNLYRTLVALGTDPEELTGELDVNDEMLNAYLGNECVVTLRKRTYEGQENNQVVNIRALTEEEAAQLK</sequence>
<proteinExistence type="predicted"/>
<evidence type="ECO:0008006" key="2">
    <source>
        <dbReference type="Google" id="ProtNLM"/>
    </source>
</evidence>
<comment type="caution">
    <text evidence="1">The sequence shown here is derived from an EMBL/GenBank/DDBJ whole genome shotgun (WGS) entry which is preliminary data.</text>
</comment>
<accession>A0A0F9PU77</accession>
<gene>
    <name evidence="1" type="ORF">LCGC14_0801100</name>
</gene>
<evidence type="ECO:0000313" key="1">
    <source>
        <dbReference type="EMBL" id="KKN33704.1"/>
    </source>
</evidence>
<dbReference type="AlphaFoldDB" id="A0A0F9PU77"/>
<name>A0A0F9PU77_9ZZZZ</name>
<dbReference type="EMBL" id="LAZR01002157">
    <property type="protein sequence ID" value="KKN33704.1"/>
    <property type="molecule type" value="Genomic_DNA"/>
</dbReference>
<organism evidence="1">
    <name type="scientific">marine sediment metagenome</name>
    <dbReference type="NCBI Taxonomy" id="412755"/>
    <lineage>
        <taxon>unclassified sequences</taxon>
        <taxon>metagenomes</taxon>
        <taxon>ecological metagenomes</taxon>
    </lineage>
</organism>